<dbReference type="SUPFAM" id="SSF101912">
    <property type="entry name" value="Sema domain"/>
    <property type="match status" value="1"/>
</dbReference>
<dbReference type="GO" id="GO:0005886">
    <property type="term" value="C:plasma membrane"/>
    <property type="evidence" value="ECO:0007669"/>
    <property type="project" value="TreeGrafter"/>
</dbReference>
<dbReference type="GO" id="GO:0030335">
    <property type="term" value="P:positive regulation of cell migration"/>
    <property type="evidence" value="ECO:0007669"/>
    <property type="project" value="TreeGrafter"/>
</dbReference>
<dbReference type="GO" id="GO:0030215">
    <property type="term" value="F:semaphorin receptor binding"/>
    <property type="evidence" value="ECO:0007669"/>
    <property type="project" value="InterPro"/>
</dbReference>
<keyword evidence="4" id="KW-1015">Disulfide bond</keyword>
<reference evidence="10" key="1">
    <citation type="submission" date="2025-08" db="UniProtKB">
        <authorList>
            <consortium name="Ensembl"/>
        </authorList>
    </citation>
    <scope>IDENTIFICATION</scope>
</reference>
<dbReference type="InterPro" id="IPR016201">
    <property type="entry name" value="PSI"/>
</dbReference>
<dbReference type="InterPro" id="IPR001627">
    <property type="entry name" value="Semap_dom"/>
</dbReference>
<dbReference type="Pfam" id="PF19428">
    <property type="entry name" value="Sema4F_C"/>
    <property type="match status" value="1"/>
</dbReference>
<evidence type="ECO:0000313" key="11">
    <source>
        <dbReference type="Proteomes" id="UP000472269"/>
    </source>
</evidence>
<name>A0A663M936_ATHCN</name>
<dbReference type="GO" id="GO:0007411">
    <property type="term" value="P:axon guidance"/>
    <property type="evidence" value="ECO:0007669"/>
    <property type="project" value="TreeGrafter"/>
</dbReference>
<evidence type="ECO:0000256" key="4">
    <source>
        <dbReference type="ARBA" id="ARBA00023157"/>
    </source>
</evidence>
<dbReference type="PROSITE" id="PS51004">
    <property type="entry name" value="SEMA"/>
    <property type="match status" value="1"/>
</dbReference>
<dbReference type="Gene3D" id="2.60.40.10">
    <property type="entry name" value="Immunoglobulins"/>
    <property type="match status" value="1"/>
</dbReference>
<feature type="domain" description="Sema" evidence="9">
    <location>
        <begin position="1"/>
        <end position="203"/>
    </location>
</feature>
<dbReference type="GO" id="GO:0071526">
    <property type="term" value="P:semaphorin-plexin signaling pathway"/>
    <property type="evidence" value="ECO:0007669"/>
    <property type="project" value="TreeGrafter"/>
</dbReference>
<keyword evidence="11" id="KW-1185">Reference proteome</keyword>
<feature type="region of interest" description="Disordered" evidence="7">
    <location>
        <begin position="357"/>
        <end position="380"/>
    </location>
</feature>
<dbReference type="PANTHER" id="PTHR11036:SF15">
    <property type="entry name" value="SEMAPHORIN-4A"/>
    <property type="match status" value="1"/>
</dbReference>
<dbReference type="InterPro" id="IPR027231">
    <property type="entry name" value="Semaphorin"/>
</dbReference>
<dbReference type="Pfam" id="PF01403">
    <property type="entry name" value="Sema"/>
    <property type="match status" value="1"/>
</dbReference>
<dbReference type="GO" id="GO:0001755">
    <property type="term" value="P:neural crest cell migration"/>
    <property type="evidence" value="ECO:0007669"/>
    <property type="project" value="TreeGrafter"/>
</dbReference>
<dbReference type="OMA" id="SPACTHI"/>
<keyword evidence="3 8" id="KW-0472">Membrane</keyword>
<dbReference type="Gene3D" id="3.30.1680.10">
    <property type="entry name" value="ligand-binding face of the semaphorins, domain 2"/>
    <property type="match status" value="1"/>
</dbReference>
<dbReference type="Gene3D" id="2.130.10.10">
    <property type="entry name" value="YVTN repeat-like/Quinoprotein amine dehydrogenase"/>
    <property type="match status" value="1"/>
</dbReference>
<organism evidence="10 11">
    <name type="scientific">Athene cunicularia</name>
    <name type="common">Burrowing owl</name>
    <name type="synonym">Speotyto cunicularia</name>
    <dbReference type="NCBI Taxonomy" id="194338"/>
    <lineage>
        <taxon>Eukaryota</taxon>
        <taxon>Metazoa</taxon>
        <taxon>Chordata</taxon>
        <taxon>Craniata</taxon>
        <taxon>Vertebrata</taxon>
        <taxon>Euteleostomi</taxon>
        <taxon>Archelosauria</taxon>
        <taxon>Archosauria</taxon>
        <taxon>Dinosauria</taxon>
        <taxon>Saurischia</taxon>
        <taxon>Theropoda</taxon>
        <taxon>Coelurosauria</taxon>
        <taxon>Aves</taxon>
        <taxon>Neognathae</taxon>
        <taxon>Neoaves</taxon>
        <taxon>Telluraves</taxon>
        <taxon>Strigiformes</taxon>
        <taxon>Strigidae</taxon>
        <taxon>Athene</taxon>
    </lineage>
</organism>
<dbReference type="InterPro" id="IPR015943">
    <property type="entry name" value="WD40/YVTN_repeat-like_dom_sf"/>
</dbReference>
<evidence type="ECO:0000256" key="6">
    <source>
        <dbReference type="PROSITE-ProRule" id="PRU00352"/>
    </source>
</evidence>
<dbReference type="SMART" id="SM00630">
    <property type="entry name" value="Sema"/>
    <property type="match status" value="1"/>
</dbReference>
<evidence type="ECO:0000256" key="3">
    <source>
        <dbReference type="ARBA" id="ARBA00023136"/>
    </source>
</evidence>
<feature type="transmembrane region" description="Helical" evidence="8">
    <location>
        <begin position="386"/>
        <end position="412"/>
    </location>
</feature>
<dbReference type="Proteomes" id="UP000472269">
    <property type="component" value="Unplaced"/>
</dbReference>
<dbReference type="SUPFAM" id="SSF103575">
    <property type="entry name" value="Plexin repeat"/>
    <property type="match status" value="1"/>
</dbReference>
<protein>
    <submittedName>
        <fullName evidence="10">Semaphorin 4A</fullName>
    </submittedName>
</protein>
<evidence type="ECO:0000256" key="7">
    <source>
        <dbReference type="SAM" id="MobiDB-lite"/>
    </source>
</evidence>
<dbReference type="InterPro" id="IPR036352">
    <property type="entry name" value="Semap_dom_sf"/>
</dbReference>
<accession>A0A663M936</accession>
<dbReference type="Pfam" id="PF01437">
    <property type="entry name" value="PSI"/>
    <property type="match status" value="1"/>
</dbReference>
<evidence type="ECO:0000256" key="1">
    <source>
        <dbReference type="ARBA" id="ARBA00004370"/>
    </source>
</evidence>
<evidence type="ECO:0000313" key="10">
    <source>
        <dbReference type="Ensembl" id="ENSACUP00000008376.1"/>
    </source>
</evidence>
<proteinExistence type="inferred from homology"/>
<dbReference type="AlphaFoldDB" id="A0A663M936"/>
<evidence type="ECO:0000256" key="8">
    <source>
        <dbReference type="SAM" id="Phobius"/>
    </source>
</evidence>
<dbReference type="Ensembl" id="ENSACUT00000008943.1">
    <property type="protein sequence ID" value="ENSACUP00000008376.1"/>
    <property type="gene ID" value="ENSACUG00000005692.1"/>
</dbReference>
<gene>
    <name evidence="10" type="primary">SEMA4A</name>
</gene>
<evidence type="ECO:0000259" key="9">
    <source>
        <dbReference type="PROSITE" id="PS51004"/>
    </source>
</evidence>
<dbReference type="InterPro" id="IPR002165">
    <property type="entry name" value="Plexin_repeat"/>
</dbReference>
<comment type="similarity">
    <text evidence="2">Belongs to the semaphorin family.</text>
</comment>
<sequence length="491" mass="52624">QPGHFPFNVIHHAFALPRQGGGADFYAVFTSQWQVGRAGSAAVCAYSQEALEKVFEGKYKELNKESSRWTVYGGPDMSPRPGSCSMGPSSDKALTFMKDHFLMDGKVSPTQGRPLLVKTDVTYTRIAVDETQGVSGATYRVMFLATAEGFLHKAVELPGGPHIVESIQLLGTPEPVKNLLPAPLPPQGILYVGYSGGILQVPLANCSLHRSCAECVLARDPYCAWHSLEGSCQPLRAAPTQDTSTWLQDIETGSPATVCHRGRSAAMPRAGGAQEDPAIERLSPPLNAMVRLLCPRRSALATYSWQKPGGRGGRGDTTLLPDHTLVVIMQRGTAGTYKCQATENGYTWTVAHYQLQDPSGAAPQPDGLAEEGLAWGSSDPGPPRSYWPQFVTVTVLLAVTLAAAACLALLAYHDQLKARSKVRGCSTPHSPPSQRREKVPLNGGTAEPSAPGVPTEEEEEEDEGSRACCLQLDGDIDADNNRLRIPAGDTV</sequence>
<dbReference type="SMART" id="SM00423">
    <property type="entry name" value="PSI"/>
    <property type="match status" value="1"/>
</dbReference>
<keyword evidence="8" id="KW-0812">Transmembrane</keyword>
<comment type="subcellular location">
    <subcellularLocation>
        <location evidence="1">Membrane</location>
    </subcellularLocation>
</comment>
<keyword evidence="8" id="KW-1133">Transmembrane helix</keyword>
<dbReference type="PANTHER" id="PTHR11036">
    <property type="entry name" value="SEMAPHORIN"/>
    <property type="match status" value="1"/>
</dbReference>
<feature type="region of interest" description="Disordered" evidence="7">
    <location>
        <begin position="422"/>
        <end position="467"/>
    </location>
</feature>
<evidence type="ECO:0000256" key="2">
    <source>
        <dbReference type="ARBA" id="ARBA00009492"/>
    </source>
</evidence>
<evidence type="ECO:0000256" key="5">
    <source>
        <dbReference type="ARBA" id="ARBA00023180"/>
    </source>
</evidence>
<dbReference type="InterPro" id="IPR013783">
    <property type="entry name" value="Ig-like_fold"/>
</dbReference>
<comment type="caution">
    <text evidence="6">Lacks conserved residue(s) required for the propagation of feature annotation.</text>
</comment>
<dbReference type="GO" id="GO:0045499">
    <property type="term" value="F:chemorepellent activity"/>
    <property type="evidence" value="ECO:0007669"/>
    <property type="project" value="TreeGrafter"/>
</dbReference>
<dbReference type="InterPro" id="IPR045791">
    <property type="entry name" value="Sema4F_C"/>
</dbReference>
<keyword evidence="5" id="KW-0325">Glycoprotein</keyword>
<reference evidence="10" key="2">
    <citation type="submission" date="2025-09" db="UniProtKB">
        <authorList>
            <consortium name="Ensembl"/>
        </authorList>
    </citation>
    <scope>IDENTIFICATION</scope>
</reference>